<evidence type="ECO:0000313" key="4">
    <source>
        <dbReference type="Proteomes" id="UP000663829"/>
    </source>
</evidence>
<organism evidence="2 4">
    <name type="scientific">Didymodactylos carnosus</name>
    <dbReference type="NCBI Taxonomy" id="1234261"/>
    <lineage>
        <taxon>Eukaryota</taxon>
        <taxon>Metazoa</taxon>
        <taxon>Spiralia</taxon>
        <taxon>Gnathifera</taxon>
        <taxon>Rotifera</taxon>
        <taxon>Eurotatoria</taxon>
        <taxon>Bdelloidea</taxon>
        <taxon>Philodinida</taxon>
        <taxon>Philodinidae</taxon>
        <taxon>Didymodactylos</taxon>
    </lineage>
</organism>
<dbReference type="EMBL" id="CAJNOQ010001590">
    <property type="protein sequence ID" value="CAF0905133.1"/>
    <property type="molecule type" value="Genomic_DNA"/>
</dbReference>
<feature type="region of interest" description="Disordered" evidence="1">
    <location>
        <begin position="1"/>
        <end position="25"/>
    </location>
</feature>
<sequence length="104" mass="11918">MTNETKKSLKRPLDSINQHETKSKKFRTSLTLKELRRPTETSTVDVRSRNCPYLDTINRYDCYCIFILLASNVASLKTLSGSECGNVISKKFFNDFSPACRCIE</sequence>
<feature type="compositionally biased region" description="Basic and acidic residues" evidence="1">
    <location>
        <begin position="1"/>
        <end position="23"/>
    </location>
</feature>
<comment type="caution">
    <text evidence="2">The sequence shown here is derived from an EMBL/GenBank/DDBJ whole genome shotgun (WGS) entry which is preliminary data.</text>
</comment>
<gene>
    <name evidence="2" type="ORF">GPM918_LOCUS8847</name>
    <name evidence="3" type="ORF">SRO942_LOCUS8848</name>
</gene>
<evidence type="ECO:0000256" key="1">
    <source>
        <dbReference type="SAM" id="MobiDB-lite"/>
    </source>
</evidence>
<keyword evidence="4" id="KW-1185">Reference proteome</keyword>
<dbReference type="Proteomes" id="UP000663829">
    <property type="component" value="Unassembled WGS sequence"/>
</dbReference>
<dbReference type="Proteomes" id="UP000681722">
    <property type="component" value="Unassembled WGS sequence"/>
</dbReference>
<name>A0A813ZYM4_9BILA</name>
<dbReference type="AlphaFoldDB" id="A0A813ZYM4"/>
<evidence type="ECO:0000313" key="3">
    <source>
        <dbReference type="EMBL" id="CAF3687006.1"/>
    </source>
</evidence>
<reference evidence="2" key="1">
    <citation type="submission" date="2021-02" db="EMBL/GenBank/DDBJ databases">
        <authorList>
            <person name="Nowell W R."/>
        </authorList>
    </citation>
    <scope>NUCLEOTIDE SEQUENCE</scope>
</reference>
<evidence type="ECO:0000313" key="2">
    <source>
        <dbReference type="EMBL" id="CAF0905133.1"/>
    </source>
</evidence>
<dbReference type="EMBL" id="CAJOBC010001590">
    <property type="protein sequence ID" value="CAF3687006.1"/>
    <property type="molecule type" value="Genomic_DNA"/>
</dbReference>
<protein>
    <submittedName>
        <fullName evidence="2">Uncharacterized protein</fullName>
    </submittedName>
</protein>
<accession>A0A813ZYM4</accession>
<proteinExistence type="predicted"/>